<feature type="transmembrane region" description="Helical" evidence="8">
    <location>
        <begin position="139"/>
        <end position="159"/>
    </location>
</feature>
<evidence type="ECO:0000256" key="3">
    <source>
        <dbReference type="ARBA" id="ARBA00022475"/>
    </source>
</evidence>
<evidence type="ECO:0000256" key="8">
    <source>
        <dbReference type="SAM" id="Phobius"/>
    </source>
</evidence>
<dbReference type="GO" id="GO:0005886">
    <property type="term" value="C:plasma membrane"/>
    <property type="evidence" value="ECO:0007669"/>
    <property type="project" value="UniProtKB-SubCell"/>
</dbReference>
<dbReference type="InterPro" id="IPR007272">
    <property type="entry name" value="Sulf_transp_TsuA/YedE"/>
</dbReference>
<proteinExistence type="predicted"/>
<feature type="transmembrane region" description="Helical" evidence="8">
    <location>
        <begin position="109"/>
        <end position="127"/>
    </location>
</feature>
<dbReference type="PANTHER" id="PTHR30574:SF1">
    <property type="entry name" value="SULPHUR TRANSPORT DOMAIN-CONTAINING PROTEIN"/>
    <property type="match status" value="1"/>
</dbReference>
<sequence>MQPPRPLWNSYVAGVVLGLGLLATFVFTGHGYGVTGATTSATAVAVGAVAPSAVADHQYLHVAYENGLNNWTVWEVVGLFIGALIASLLAGRFKFQIDGPTQAKRSMRLVLALVGGTASGFGARMALGCTSGLGLSGSATLAASGFLFLIGFFVSGIVFGQLTKGLWK</sequence>
<feature type="transmembrane region" description="Helical" evidence="8">
    <location>
        <begin position="71"/>
        <end position="89"/>
    </location>
</feature>
<gene>
    <name evidence="9" type="ORF">GALL_151470</name>
</gene>
<keyword evidence="6 8" id="KW-1133">Transmembrane helix</keyword>
<keyword evidence="4" id="KW-0997">Cell inner membrane</keyword>
<organism evidence="9">
    <name type="scientific">mine drainage metagenome</name>
    <dbReference type="NCBI Taxonomy" id="410659"/>
    <lineage>
        <taxon>unclassified sequences</taxon>
        <taxon>metagenomes</taxon>
        <taxon>ecological metagenomes</taxon>
    </lineage>
</organism>
<keyword evidence="3" id="KW-1003">Cell membrane</keyword>
<evidence type="ECO:0000256" key="2">
    <source>
        <dbReference type="ARBA" id="ARBA00022448"/>
    </source>
</evidence>
<keyword evidence="5 8" id="KW-0812">Transmembrane</keyword>
<protein>
    <submittedName>
        <fullName evidence="9">Putative inner membrane protein</fullName>
    </submittedName>
</protein>
<comment type="caution">
    <text evidence="9">The sequence shown here is derived from an EMBL/GenBank/DDBJ whole genome shotgun (WGS) entry which is preliminary data.</text>
</comment>
<evidence type="ECO:0000256" key="1">
    <source>
        <dbReference type="ARBA" id="ARBA00004429"/>
    </source>
</evidence>
<evidence type="ECO:0000256" key="7">
    <source>
        <dbReference type="ARBA" id="ARBA00023136"/>
    </source>
</evidence>
<dbReference type="Pfam" id="PF04143">
    <property type="entry name" value="Sulf_transp"/>
    <property type="match status" value="1"/>
</dbReference>
<feature type="transmembrane region" description="Helical" evidence="8">
    <location>
        <begin position="7"/>
        <end position="27"/>
    </location>
</feature>
<keyword evidence="7 8" id="KW-0472">Membrane</keyword>
<reference evidence="9" key="1">
    <citation type="submission" date="2016-10" db="EMBL/GenBank/DDBJ databases">
        <title>Sequence of Gallionella enrichment culture.</title>
        <authorList>
            <person name="Poehlein A."/>
            <person name="Muehling M."/>
            <person name="Daniel R."/>
        </authorList>
    </citation>
    <scope>NUCLEOTIDE SEQUENCE</scope>
</reference>
<evidence type="ECO:0000313" key="9">
    <source>
        <dbReference type="EMBL" id="OIR02695.1"/>
    </source>
</evidence>
<dbReference type="EMBL" id="MLJW01000072">
    <property type="protein sequence ID" value="OIR02695.1"/>
    <property type="molecule type" value="Genomic_DNA"/>
</dbReference>
<dbReference type="PANTHER" id="PTHR30574">
    <property type="entry name" value="INNER MEMBRANE PROTEIN YEDE"/>
    <property type="match status" value="1"/>
</dbReference>
<evidence type="ECO:0000256" key="6">
    <source>
        <dbReference type="ARBA" id="ARBA00022989"/>
    </source>
</evidence>
<evidence type="ECO:0000256" key="4">
    <source>
        <dbReference type="ARBA" id="ARBA00022519"/>
    </source>
</evidence>
<keyword evidence="2" id="KW-0813">Transport</keyword>
<accession>A0A1J5S362</accession>
<name>A0A1J5S362_9ZZZZ</name>
<comment type="subcellular location">
    <subcellularLocation>
        <location evidence="1">Cell inner membrane</location>
        <topology evidence="1">Multi-pass membrane protein</topology>
    </subcellularLocation>
</comment>
<evidence type="ECO:0000256" key="5">
    <source>
        <dbReference type="ARBA" id="ARBA00022692"/>
    </source>
</evidence>
<dbReference type="AlphaFoldDB" id="A0A1J5S362"/>